<sequence length="284" mass="31249">MAKFDIQAAIAEAAAKGPDMTQAQTGGGGYTPPEAGVCLATLIGYIEIGNHTTPASNKYPEKKSDKVQLIFELSGGKNAPREDEKGNKFPHRITVTENLSLNEKANFFKLFKKLNYNGEAKHCSQLLGKHWLVTVVHDVKGEGDSKKVYANLRNEDGWTFRPPQRIEGDELAGDVKIIPIKAPEVLSELRLFLWDFPSKEMWESLYIEGEYEERKDEKTGKVISPAKSKNVIQNKIKSANNWVGSPMHELLAGGDAELDLGEGLVEDKVEEAKTAADADPLAGI</sequence>
<reference evidence="1" key="1">
    <citation type="submission" date="2020-10" db="EMBL/GenBank/DDBJ databases">
        <authorList>
            <person name="Yerushalmy O."/>
            <person name="Gronovich N."/>
            <person name="Alkalay-Oren S."/>
            <person name="Coppenhagen-Glazer S."/>
            <person name="Hazan R."/>
        </authorList>
    </citation>
    <scope>NUCLEOTIDE SEQUENCE</scope>
</reference>
<name>A0A873WFK6_9CAUD</name>
<organism evidence="1 2">
    <name type="scientific">Providencia phage PSTNGR1</name>
    <dbReference type="NCBI Taxonomy" id="2783542"/>
    <lineage>
        <taxon>Viruses</taxon>
        <taxon>Duplodnaviria</taxon>
        <taxon>Heunggongvirae</taxon>
        <taxon>Uroviricota</taxon>
        <taxon>Caudoviricetes</taxon>
        <taxon>Autographivirales</taxon>
        <taxon>Autonotataviridae</taxon>
        <taxon>Jeruvirus</taxon>
        <taxon>Jeruvirus PSTNGR1</taxon>
    </lineage>
</organism>
<dbReference type="EMBL" id="MW145136">
    <property type="protein sequence ID" value="QPB11270.1"/>
    <property type="molecule type" value="Genomic_DNA"/>
</dbReference>
<evidence type="ECO:0000313" key="2">
    <source>
        <dbReference type="Proteomes" id="UP000663393"/>
    </source>
</evidence>
<accession>A0A873WFK6</accession>
<dbReference type="Proteomes" id="UP000663393">
    <property type="component" value="Segment"/>
</dbReference>
<evidence type="ECO:0000313" key="1">
    <source>
        <dbReference type="EMBL" id="QPB11270.1"/>
    </source>
</evidence>
<proteinExistence type="predicted"/>
<protein>
    <submittedName>
        <fullName evidence="1">Uncharacterized protein</fullName>
    </submittedName>
</protein>
<keyword evidence="2" id="KW-1185">Reference proteome</keyword>